<comment type="caution">
    <text evidence="1">The sequence shown here is derived from an EMBL/GenBank/DDBJ whole genome shotgun (WGS) entry which is preliminary data.</text>
</comment>
<evidence type="ECO:0000313" key="2">
    <source>
        <dbReference type="Proteomes" id="UP001165289"/>
    </source>
</evidence>
<name>A0AAV7K2C2_9METZ</name>
<dbReference type="Proteomes" id="UP001165289">
    <property type="component" value="Unassembled WGS sequence"/>
</dbReference>
<reference evidence="1 2" key="1">
    <citation type="journal article" date="2023" name="BMC Biol.">
        <title>The compact genome of the sponge Oopsacas minuta (Hexactinellida) is lacking key metazoan core genes.</title>
        <authorList>
            <person name="Santini S."/>
            <person name="Schenkelaars Q."/>
            <person name="Jourda C."/>
            <person name="Duchesne M."/>
            <person name="Belahbib H."/>
            <person name="Rocher C."/>
            <person name="Selva M."/>
            <person name="Riesgo A."/>
            <person name="Vervoort M."/>
            <person name="Leys S.P."/>
            <person name="Kodjabachian L."/>
            <person name="Le Bivic A."/>
            <person name="Borchiellini C."/>
            <person name="Claverie J.M."/>
            <person name="Renard E."/>
        </authorList>
    </citation>
    <scope>NUCLEOTIDE SEQUENCE [LARGE SCALE GENOMIC DNA]</scope>
    <source>
        <strain evidence="1">SPO-2</strain>
    </source>
</reference>
<gene>
    <name evidence="1" type="ORF">LOD99_2152</name>
</gene>
<accession>A0AAV7K2C2</accession>
<dbReference type="EMBL" id="JAKMXF010000199">
    <property type="protein sequence ID" value="KAI6655317.1"/>
    <property type="molecule type" value="Genomic_DNA"/>
</dbReference>
<sequence>MIRVIRHDQYGEEMSHVSYDDVADECDYNSNSEPSSPDTLKKDSVLFAPDLKQGAARLDYVPKSNIIELILGRKDNHISEESRHRSSGELLGKSSSKIRDNVLVSRNLQFCEKGSPPQSPFPPLPIISTTQHQLPNISSNTYLSSNFPLFSNNHGSSMIPFSTGPIGSQRQTSKFMFSSSNSSIDHQHYKDNSIFRNTQNPRQKLLSNSSNSPAGGQFTGQYISPLSISTTSTSLTPNNIIHNDVPDTTKNALIKQEKPEVSSLKTSNFDCLTPCSNSPFISRNLSGPSNIIIPNCSNRVKLDSHDNDVSKGLFLHPQQNNQLQPQFPLLNQVDPLNNSQILSISNQASEEYQTPSQPVSTSCIQLPHLNGLHTLLNNNIIVAPLQENRLNNVHPTPSVSNPLEAIPYTFEHNKQVYQQYLSYLQNQFYTQQLNALILSQMQSPTQPIHAHMAQAQMNLQISQSSQLPSHVNSSENQSAGIRAQVQSLPLPGTNLFSNDSLTQLSTYPFANDLDPVTINTKNSEKN</sequence>
<dbReference type="AlphaFoldDB" id="A0AAV7K2C2"/>
<protein>
    <submittedName>
        <fullName evidence="1">Uncharacterized protein</fullName>
    </submittedName>
</protein>
<evidence type="ECO:0000313" key="1">
    <source>
        <dbReference type="EMBL" id="KAI6655317.1"/>
    </source>
</evidence>
<organism evidence="1 2">
    <name type="scientific">Oopsacas minuta</name>
    <dbReference type="NCBI Taxonomy" id="111878"/>
    <lineage>
        <taxon>Eukaryota</taxon>
        <taxon>Metazoa</taxon>
        <taxon>Porifera</taxon>
        <taxon>Hexactinellida</taxon>
        <taxon>Hexasterophora</taxon>
        <taxon>Lyssacinosida</taxon>
        <taxon>Leucopsacidae</taxon>
        <taxon>Oopsacas</taxon>
    </lineage>
</organism>
<keyword evidence="2" id="KW-1185">Reference proteome</keyword>
<proteinExistence type="predicted"/>